<feature type="compositionally biased region" description="Basic and acidic residues" evidence="1">
    <location>
        <begin position="120"/>
        <end position="139"/>
    </location>
</feature>
<dbReference type="InterPro" id="IPR019692">
    <property type="entry name" value="CFP-6_PH"/>
</dbReference>
<gene>
    <name evidence="4" type="ORF">GCM10009808_04070</name>
</gene>
<protein>
    <recommendedName>
        <fullName evidence="3">Low molecular weight protein antigen 6 PH domain-containing protein</fullName>
    </recommendedName>
</protein>
<proteinExistence type="predicted"/>
<feature type="transmembrane region" description="Helical" evidence="2">
    <location>
        <begin position="14"/>
        <end position="32"/>
    </location>
</feature>
<evidence type="ECO:0000256" key="1">
    <source>
        <dbReference type="SAM" id="MobiDB-lite"/>
    </source>
</evidence>
<dbReference type="Proteomes" id="UP001501690">
    <property type="component" value="Unassembled WGS sequence"/>
</dbReference>
<feature type="transmembrane region" description="Helical" evidence="2">
    <location>
        <begin position="39"/>
        <end position="58"/>
    </location>
</feature>
<evidence type="ECO:0000313" key="4">
    <source>
        <dbReference type="EMBL" id="GAA1690301.1"/>
    </source>
</evidence>
<organism evidence="4 5">
    <name type="scientific">Microbacterium sediminicola</name>
    <dbReference type="NCBI Taxonomy" id="415210"/>
    <lineage>
        <taxon>Bacteria</taxon>
        <taxon>Bacillati</taxon>
        <taxon>Actinomycetota</taxon>
        <taxon>Actinomycetes</taxon>
        <taxon>Micrococcales</taxon>
        <taxon>Microbacteriaceae</taxon>
        <taxon>Microbacterium</taxon>
    </lineage>
</organism>
<sequence>MPGPVTLRPRGGQVVAWIAIVIAVAALVYLAVDGGLGELVRWAWPIVALGWVAWLLYIRPYVRVTPGFVEVSNILRTHRVPWGDIDHVDSRFALTLHTNGGRSIRAWAAPAPGARQGLRTRREDVAHSPGDTDTRRPSDAEGTASGDAFGFVTRELEAYRRGRGATHTGGTATSWNLVLVGVTAALVAAALLSLLLPHA</sequence>
<dbReference type="RefSeq" id="WP_344068533.1">
    <property type="nucleotide sequence ID" value="NZ_BAAAPL010000001.1"/>
</dbReference>
<keyword evidence="2" id="KW-0472">Membrane</keyword>
<comment type="caution">
    <text evidence="4">The sequence shown here is derived from an EMBL/GenBank/DDBJ whole genome shotgun (WGS) entry which is preliminary data.</text>
</comment>
<evidence type="ECO:0000256" key="2">
    <source>
        <dbReference type="SAM" id="Phobius"/>
    </source>
</evidence>
<name>A0ABN2HMH2_9MICO</name>
<keyword evidence="2" id="KW-0812">Transmembrane</keyword>
<feature type="domain" description="Low molecular weight protein antigen 6 PH" evidence="3">
    <location>
        <begin position="59"/>
        <end position="108"/>
    </location>
</feature>
<dbReference type="EMBL" id="BAAAPL010000001">
    <property type="protein sequence ID" value="GAA1690301.1"/>
    <property type="molecule type" value="Genomic_DNA"/>
</dbReference>
<accession>A0ABN2HMH2</accession>
<reference evidence="4 5" key="1">
    <citation type="journal article" date="2019" name="Int. J. Syst. Evol. Microbiol.">
        <title>The Global Catalogue of Microorganisms (GCM) 10K type strain sequencing project: providing services to taxonomists for standard genome sequencing and annotation.</title>
        <authorList>
            <consortium name="The Broad Institute Genomics Platform"/>
            <consortium name="The Broad Institute Genome Sequencing Center for Infectious Disease"/>
            <person name="Wu L."/>
            <person name="Ma J."/>
        </authorList>
    </citation>
    <scope>NUCLEOTIDE SEQUENCE [LARGE SCALE GENOMIC DNA]</scope>
    <source>
        <strain evidence="4 5">JCM 15577</strain>
    </source>
</reference>
<dbReference type="Pfam" id="PF10756">
    <property type="entry name" value="bPH_6"/>
    <property type="match status" value="1"/>
</dbReference>
<feature type="transmembrane region" description="Helical" evidence="2">
    <location>
        <begin position="175"/>
        <end position="196"/>
    </location>
</feature>
<feature type="region of interest" description="Disordered" evidence="1">
    <location>
        <begin position="111"/>
        <end position="146"/>
    </location>
</feature>
<evidence type="ECO:0000259" key="3">
    <source>
        <dbReference type="Pfam" id="PF10756"/>
    </source>
</evidence>
<keyword evidence="2" id="KW-1133">Transmembrane helix</keyword>
<keyword evidence="5" id="KW-1185">Reference proteome</keyword>
<evidence type="ECO:0000313" key="5">
    <source>
        <dbReference type="Proteomes" id="UP001501690"/>
    </source>
</evidence>